<evidence type="ECO:0000313" key="2">
    <source>
        <dbReference type="EMBL" id="CUK13102.1"/>
    </source>
</evidence>
<gene>
    <name evidence="2" type="ORF">RUE5091_03614</name>
</gene>
<accession>A0A0P1IQ14</accession>
<evidence type="ECO:0000259" key="1">
    <source>
        <dbReference type="PROSITE" id="PS51819"/>
    </source>
</evidence>
<organism evidence="2 3">
    <name type="scientific">Ruegeria denitrificans</name>
    <dbReference type="NCBI Taxonomy" id="1715692"/>
    <lineage>
        <taxon>Bacteria</taxon>
        <taxon>Pseudomonadati</taxon>
        <taxon>Pseudomonadota</taxon>
        <taxon>Alphaproteobacteria</taxon>
        <taxon>Rhodobacterales</taxon>
        <taxon>Roseobacteraceae</taxon>
        <taxon>Ruegeria</taxon>
    </lineage>
</organism>
<reference evidence="3" key="1">
    <citation type="submission" date="2015-09" db="EMBL/GenBank/DDBJ databases">
        <authorList>
            <person name="Rodrigo-Torres L."/>
            <person name="Arahal D.R."/>
        </authorList>
    </citation>
    <scope>NUCLEOTIDE SEQUENCE [LARGE SCALE GENOMIC DNA]</scope>
    <source>
        <strain evidence="3">CECT 5091</strain>
    </source>
</reference>
<keyword evidence="3" id="KW-1185">Reference proteome</keyword>
<dbReference type="InterPro" id="IPR029068">
    <property type="entry name" value="Glyas_Bleomycin-R_OHBP_Dase"/>
</dbReference>
<keyword evidence="2" id="KW-0560">Oxidoreductase</keyword>
<dbReference type="EMBL" id="CYUD01000012">
    <property type="protein sequence ID" value="CUK13102.1"/>
    <property type="molecule type" value="Genomic_DNA"/>
</dbReference>
<feature type="domain" description="VOC" evidence="1">
    <location>
        <begin position="8"/>
        <end position="132"/>
    </location>
</feature>
<keyword evidence="2" id="KW-0223">Dioxygenase</keyword>
<dbReference type="STRING" id="1715692.RUE5091_03614"/>
<evidence type="ECO:0000313" key="3">
    <source>
        <dbReference type="Proteomes" id="UP000051260"/>
    </source>
</evidence>
<dbReference type="PROSITE" id="PS51819">
    <property type="entry name" value="VOC"/>
    <property type="match status" value="1"/>
</dbReference>
<dbReference type="InterPro" id="IPR004360">
    <property type="entry name" value="Glyas_Fos-R_dOase_dom"/>
</dbReference>
<protein>
    <submittedName>
        <fullName evidence="2">3,4-dihydroxyphenylacetate 2,3-dioxygenase</fullName>
    </submittedName>
</protein>
<dbReference type="AlphaFoldDB" id="A0A0P1IQ14"/>
<dbReference type="GO" id="GO:0051213">
    <property type="term" value="F:dioxygenase activity"/>
    <property type="evidence" value="ECO:0007669"/>
    <property type="project" value="UniProtKB-KW"/>
</dbReference>
<name>A0A0P1IQ14_9RHOB</name>
<dbReference type="RefSeq" id="WP_058283266.1">
    <property type="nucleotide sequence ID" value="NZ_CYUD01000012.1"/>
</dbReference>
<dbReference type="OrthoDB" id="2613830at2"/>
<dbReference type="Pfam" id="PF00903">
    <property type="entry name" value="Glyoxalase"/>
    <property type="match status" value="1"/>
</dbReference>
<proteinExistence type="predicted"/>
<dbReference type="Gene3D" id="3.10.180.10">
    <property type="entry name" value="2,3-Dihydroxybiphenyl 1,2-Dioxygenase, domain 1"/>
    <property type="match status" value="1"/>
</dbReference>
<dbReference type="SUPFAM" id="SSF54593">
    <property type="entry name" value="Glyoxalase/Bleomycin resistance protein/Dihydroxybiphenyl dioxygenase"/>
    <property type="match status" value="1"/>
</dbReference>
<dbReference type="Proteomes" id="UP000051260">
    <property type="component" value="Unassembled WGS sequence"/>
</dbReference>
<sequence>MMRQNVLGIDHLGLTVADLVASKGFFVDGLGWDVVGGKPEYPSAFISNGAAVLTLWQQKGDNQRGFNRHAHVGLHHVAFKVPDEDALNTVFDAVKDWSGVEVEFAPEPSGAGPKIHFMIREPGGNRIEFAYDPR</sequence>
<dbReference type="InterPro" id="IPR037523">
    <property type="entry name" value="VOC_core"/>
</dbReference>